<dbReference type="PROSITE" id="PS50109">
    <property type="entry name" value="HIS_KIN"/>
    <property type="match status" value="1"/>
</dbReference>
<dbReference type="PRINTS" id="PR00344">
    <property type="entry name" value="BCTRLSENSOR"/>
</dbReference>
<evidence type="ECO:0000313" key="10">
    <source>
        <dbReference type="Proteomes" id="UP001597197"/>
    </source>
</evidence>
<feature type="domain" description="Histidine kinase" evidence="7">
    <location>
        <begin position="331"/>
        <end position="550"/>
    </location>
</feature>
<dbReference type="InterPro" id="IPR004358">
    <property type="entry name" value="Sig_transdc_His_kin-like_C"/>
</dbReference>
<dbReference type="InterPro" id="IPR036890">
    <property type="entry name" value="HATPase_C_sf"/>
</dbReference>
<dbReference type="InterPro" id="IPR003594">
    <property type="entry name" value="HATPase_dom"/>
</dbReference>
<reference evidence="10" key="1">
    <citation type="journal article" date="2019" name="Int. J. Syst. Evol. Microbiol.">
        <title>The Global Catalogue of Microorganisms (GCM) 10K type strain sequencing project: providing services to taxonomists for standard genome sequencing and annotation.</title>
        <authorList>
            <consortium name="The Broad Institute Genomics Platform"/>
            <consortium name="The Broad Institute Genome Sequencing Center for Infectious Disease"/>
            <person name="Wu L."/>
            <person name="Ma J."/>
        </authorList>
    </citation>
    <scope>NUCLEOTIDE SEQUENCE [LARGE SCALE GENOMIC DNA]</scope>
    <source>
        <strain evidence="10">CGMCC 1.15795</strain>
    </source>
</reference>
<comment type="caution">
    <text evidence="9">The sequence shown here is derived from an EMBL/GenBank/DDBJ whole genome shotgun (WGS) entry which is preliminary data.</text>
</comment>
<dbReference type="PANTHER" id="PTHR42878:SF15">
    <property type="entry name" value="BACTERIOPHYTOCHROME"/>
    <property type="match status" value="1"/>
</dbReference>
<dbReference type="Pfam" id="PF02518">
    <property type="entry name" value="HATPase_c"/>
    <property type="match status" value="1"/>
</dbReference>
<keyword evidence="4" id="KW-0808">Transferase</keyword>
<dbReference type="InterPro" id="IPR005467">
    <property type="entry name" value="His_kinase_dom"/>
</dbReference>
<dbReference type="InterPro" id="IPR000700">
    <property type="entry name" value="PAS-assoc_C"/>
</dbReference>
<keyword evidence="9" id="KW-0067">ATP-binding</keyword>
<evidence type="ECO:0000256" key="4">
    <source>
        <dbReference type="ARBA" id="ARBA00022679"/>
    </source>
</evidence>
<feature type="coiled-coil region" evidence="6">
    <location>
        <begin position="297"/>
        <end position="324"/>
    </location>
</feature>
<evidence type="ECO:0000256" key="3">
    <source>
        <dbReference type="ARBA" id="ARBA00022553"/>
    </source>
</evidence>
<dbReference type="Pfam" id="PF08448">
    <property type="entry name" value="PAS_4"/>
    <property type="match status" value="1"/>
</dbReference>
<dbReference type="Gene3D" id="1.10.287.130">
    <property type="match status" value="1"/>
</dbReference>
<dbReference type="InterPro" id="IPR003661">
    <property type="entry name" value="HisK_dim/P_dom"/>
</dbReference>
<dbReference type="CDD" id="cd00082">
    <property type="entry name" value="HisKA"/>
    <property type="match status" value="1"/>
</dbReference>
<feature type="domain" description="PAC" evidence="8">
    <location>
        <begin position="251"/>
        <end position="306"/>
    </location>
</feature>
<keyword evidence="6" id="KW-0175">Coiled coil</keyword>
<dbReference type="PANTHER" id="PTHR42878">
    <property type="entry name" value="TWO-COMPONENT HISTIDINE KINASE"/>
    <property type="match status" value="1"/>
</dbReference>
<name>A0ABW4QRY5_9BACT</name>
<dbReference type="Gene3D" id="3.30.450.20">
    <property type="entry name" value="PAS domain"/>
    <property type="match status" value="1"/>
</dbReference>
<organism evidence="9 10">
    <name type="scientific">Hymenobacter bucti</name>
    <dbReference type="NCBI Taxonomy" id="1844114"/>
    <lineage>
        <taxon>Bacteria</taxon>
        <taxon>Pseudomonadati</taxon>
        <taxon>Bacteroidota</taxon>
        <taxon>Cytophagia</taxon>
        <taxon>Cytophagales</taxon>
        <taxon>Hymenobacteraceae</taxon>
        <taxon>Hymenobacter</taxon>
    </lineage>
</organism>
<evidence type="ECO:0000256" key="6">
    <source>
        <dbReference type="SAM" id="Coils"/>
    </source>
</evidence>
<sequence length="554" mass="60478">MADSVPRLLPDGDANPAGLVEVLLTISPTGTMLLRPVYGAAGELIEDFDWVRLNPAAQQLLQLPEQPAASFLTLFPAARQAGVFEFYREAFLAGSVAQCSRQCQHDGLSGYYIAAAQRHEQLLVVSLCSAHNSAPVAEAPAEPASGAREPAPPYAPLPAAQQGLGAPAHATQLAEQQTLLRQILRQVPAAVATLSGPEHRYTFFNDQYWALSAQRVELDKTVDQILPELVEQGFVAMLDQVYATGQPVTGTDKPVQLLDRATGRPEQRYLDFIYQPLFDKQGQAQGILAFLVDTTERVLARRQVEATNRELATANARLTRTNSDLDIFVYSASHDLRAPIANIEGLLLALRQELPVEAWQAALVPRLLELMDGAVARFQQTLGYLTDVTRLQPEATDHTTELVELPALVEAVRLDILPELTAARATLNVSLEDYPVLFASPKLLRSIFYNLLSNAIKYRAPDRPPLVQLRCRRAAPGYLALEVQDNGLGLTAKQQSSLFQLFKRMHTHVSGSGVGLYMVKKMVDNAGGTLTVQSQPGVGSTFTVTLPLSDRPLP</sequence>
<keyword evidence="9" id="KW-0547">Nucleotide-binding</keyword>
<evidence type="ECO:0000256" key="1">
    <source>
        <dbReference type="ARBA" id="ARBA00000085"/>
    </source>
</evidence>
<dbReference type="InterPro" id="IPR035965">
    <property type="entry name" value="PAS-like_dom_sf"/>
</dbReference>
<dbReference type="InterPro" id="IPR013656">
    <property type="entry name" value="PAS_4"/>
</dbReference>
<proteinExistence type="predicted"/>
<keyword evidence="5" id="KW-0418">Kinase</keyword>
<accession>A0ABW4QRY5</accession>
<dbReference type="PROSITE" id="PS50113">
    <property type="entry name" value="PAC"/>
    <property type="match status" value="1"/>
</dbReference>
<dbReference type="EC" id="2.7.13.3" evidence="2"/>
<dbReference type="Gene3D" id="3.30.565.10">
    <property type="entry name" value="Histidine kinase-like ATPase, C-terminal domain"/>
    <property type="match status" value="1"/>
</dbReference>
<dbReference type="Proteomes" id="UP001597197">
    <property type="component" value="Unassembled WGS sequence"/>
</dbReference>
<dbReference type="GO" id="GO:0005524">
    <property type="term" value="F:ATP binding"/>
    <property type="evidence" value="ECO:0007669"/>
    <property type="project" value="UniProtKB-KW"/>
</dbReference>
<keyword evidence="10" id="KW-1185">Reference proteome</keyword>
<evidence type="ECO:0000313" key="9">
    <source>
        <dbReference type="EMBL" id="MFD1872348.1"/>
    </source>
</evidence>
<dbReference type="InterPro" id="IPR036097">
    <property type="entry name" value="HisK_dim/P_sf"/>
</dbReference>
<dbReference type="RefSeq" id="WP_382312755.1">
    <property type="nucleotide sequence ID" value="NZ_JBHUFD010000003.1"/>
</dbReference>
<dbReference type="SMART" id="SM00387">
    <property type="entry name" value="HATPase_c"/>
    <property type="match status" value="1"/>
</dbReference>
<evidence type="ECO:0000259" key="8">
    <source>
        <dbReference type="PROSITE" id="PS50113"/>
    </source>
</evidence>
<dbReference type="SUPFAM" id="SSF55785">
    <property type="entry name" value="PYP-like sensor domain (PAS domain)"/>
    <property type="match status" value="1"/>
</dbReference>
<evidence type="ECO:0000256" key="2">
    <source>
        <dbReference type="ARBA" id="ARBA00012438"/>
    </source>
</evidence>
<protein>
    <recommendedName>
        <fullName evidence="2">histidine kinase</fullName>
        <ecNumber evidence="2">2.7.13.3</ecNumber>
    </recommendedName>
</protein>
<evidence type="ECO:0000259" key="7">
    <source>
        <dbReference type="PROSITE" id="PS50109"/>
    </source>
</evidence>
<dbReference type="EMBL" id="JBHUFD010000003">
    <property type="protein sequence ID" value="MFD1872348.1"/>
    <property type="molecule type" value="Genomic_DNA"/>
</dbReference>
<dbReference type="SUPFAM" id="SSF55874">
    <property type="entry name" value="ATPase domain of HSP90 chaperone/DNA topoisomerase II/histidine kinase"/>
    <property type="match status" value="1"/>
</dbReference>
<dbReference type="InterPro" id="IPR050351">
    <property type="entry name" value="BphY/WalK/GraS-like"/>
</dbReference>
<keyword evidence="3" id="KW-0597">Phosphoprotein</keyword>
<evidence type="ECO:0000256" key="5">
    <source>
        <dbReference type="ARBA" id="ARBA00022777"/>
    </source>
</evidence>
<gene>
    <name evidence="9" type="ORF">ACFSDX_07910</name>
</gene>
<dbReference type="SUPFAM" id="SSF47384">
    <property type="entry name" value="Homodimeric domain of signal transducing histidine kinase"/>
    <property type="match status" value="1"/>
</dbReference>
<comment type="catalytic activity">
    <reaction evidence="1">
        <text>ATP + protein L-histidine = ADP + protein N-phospho-L-histidine.</text>
        <dbReference type="EC" id="2.7.13.3"/>
    </reaction>
</comment>